<accession>A0A4Y7TN91</accession>
<feature type="region of interest" description="Disordered" evidence="1">
    <location>
        <begin position="337"/>
        <end position="372"/>
    </location>
</feature>
<feature type="compositionally biased region" description="Basic and acidic residues" evidence="1">
    <location>
        <begin position="337"/>
        <end position="357"/>
    </location>
</feature>
<gene>
    <name evidence="2" type="ORF">FA13DRAFT_1811354</name>
</gene>
<comment type="caution">
    <text evidence="2">The sequence shown here is derived from an EMBL/GenBank/DDBJ whole genome shotgun (WGS) entry which is preliminary data.</text>
</comment>
<evidence type="ECO:0000256" key="1">
    <source>
        <dbReference type="SAM" id="MobiDB-lite"/>
    </source>
</evidence>
<keyword evidence="3" id="KW-1185">Reference proteome</keyword>
<proteinExistence type="predicted"/>
<feature type="compositionally biased region" description="Basic residues" evidence="1">
    <location>
        <begin position="119"/>
        <end position="129"/>
    </location>
</feature>
<feature type="region of interest" description="Disordered" evidence="1">
    <location>
        <begin position="80"/>
        <end position="129"/>
    </location>
</feature>
<sequence>MSSITPSDTKLPLPQFLKVMTNNNVPVKKAIAAAGKIYKDYSTPSKLNFLTDHALQTAGIEDGGDRKLILAAFRKAGYQPQSQARKPLKRKKGDTEEDQAESPKAPTQSNAEAAQRKGPAAKRKRTVKKAKNEFLPDPDAAFNEIINPSMVDFHEVLDEGVLEHKTTVVNRAPVMAAWATIVAERLGFKRTESLSIASVYTEMNALSKGASIGKYKKGQDEGMEASRGGSQPYVELMGRSSIGTTSPLIHTQNSEEWRALSHSAPVSPLTAHGYISRSLRQNTTYVLGALRLLAESYPLEELKEKGWVLYTMFRPEMDEWGERSEVSCGKILGLRKKSTEEGKDGDDVLKDGPKVENQDGGSLQEPADGPEQVQMSLEEYEAALDDDHTFDDIDLDFAEQGAPN</sequence>
<dbReference type="AlphaFoldDB" id="A0A4Y7TN91"/>
<reference evidence="2 3" key="1">
    <citation type="journal article" date="2019" name="Nat. Ecol. Evol.">
        <title>Megaphylogeny resolves global patterns of mushroom evolution.</title>
        <authorList>
            <person name="Varga T."/>
            <person name="Krizsan K."/>
            <person name="Foldi C."/>
            <person name="Dima B."/>
            <person name="Sanchez-Garcia M."/>
            <person name="Sanchez-Ramirez S."/>
            <person name="Szollosi G.J."/>
            <person name="Szarkandi J.G."/>
            <person name="Papp V."/>
            <person name="Albert L."/>
            <person name="Andreopoulos W."/>
            <person name="Angelini C."/>
            <person name="Antonin V."/>
            <person name="Barry K.W."/>
            <person name="Bougher N.L."/>
            <person name="Buchanan P."/>
            <person name="Buyck B."/>
            <person name="Bense V."/>
            <person name="Catcheside P."/>
            <person name="Chovatia M."/>
            <person name="Cooper J."/>
            <person name="Damon W."/>
            <person name="Desjardin D."/>
            <person name="Finy P."/>
            <person name="Geml J."/>
            <person name="Haridas S."/>
            <person name="Hughes K."/>
            <person name="Justo A."/>
            <person name="Karasinski D."/>
            <person name="Kautmanova I."/>
            <person name="Kiss B."/>
            <person name="Kocsube S."/>
            <person name="Kotiranta H."/>
            <person name="LaButti K.M."/>
            <person name="Lechner B.E."/>
            <person name="Liimatainen K."/>
            <person name="Lipzen A."/>
            <person name="Lukacs Z."/>
            <person name="Mihaltcheva S."/>
            <person name="Morgado L.N."/>
            <person name="Niskanen T."/>
            <person name="Noordeloos M.E."/>
            <person name="Ohm R.A."/>
            <person name="Ortiz-Santana B."/>
            <person name="Ovrebo C."/>
            <person name="Racz N."/>
            <person name="Riley R."/>
            <person name="Savchenko A."/>
            <person name="Shiryaev A."/>
            <person name="Soop K."/>
            <person name="Spirin V."/>
            <person name="Szebenyi C."/>
            <person name="Tomsovsky M."/>
            <person name="Tulloss R.E."/>
            <person name="Uehling J."/>
            <person name="Grigoriev I.V."/>
            <person name="Vagvolgyi C."/>
            <person name="Papp T."/>
            <person name="Martin F.M."/>
            <person name="Miettinen O."/>
            <person name="Hibbett D.S."/>
            <person name="Nagy L.G."/>
        </authorList>
    </citation>
    <scope>NUCLEOTIDE SEQUENCE [LARGE SCALE GENOMIC DNA]</scope>
    <source>
        <strain evidence="2 3">FP101781</strain>
    </source>
</reference>
<protein>
    <submittedName>
        <fullName evidence="2">Uncharacterized protein</fullName>
    </submittedName>
</protein>
<evidence type="ECO:0000313" key="3">
    <source>
        <dbReference type="Proteomes" id="UP000298030"/>
    </source>
</evidence>
<dbReference type="Proteomes" id="UP000298030">
    <property type="component" value="Unassembled WGS sequence"/>
</dbReference>
<evidence type="ECO:0000313" key="2">
    <source>
        <dbReference type="EMBL" id="TEB35673.1"/>
    </source>
</evidence>
<name>A0A4Y7TN91_COPMI</name>
<organism evidence="2 3">
    <name type="scientific">Coprinellus micaceus</name>
    <name type="common">Glistening ink-cap mushroom</name>
    <name type="synonym">Coprinus micaceus</name>
    <dbReference type="NCBI Taxonomy" id="71717"/>
    <lineage>
        <taxon>Eukaryota</taxon>
        <taxon>Fungi</taxon>
        <taxon>Dikarya</taxon>
        <taxon>Basidiomycota</taxon>
        <taxon>Agaricomycotina</taxon>
        <taxon>Agaricomycetes</taxon>
        <taxon>Agaricomycetidae</taxon>
        <taxon>Agaricales</taxon>
        <taxon>Agaricineae</taxon>
        <taxon>Psathyrellaceae</taxon>
        <taxon>Coprinellus</taxon>
    </lineage>
</organism>
<dbReference type="OrthoDB" id="514070at2759"/>
<dbReference type="EMBL" id="QPFP01000007">
    <property type="protein sequence ID" value="TEB35673.1"/>
    <property type="molecule type" value="Genomic_DNA"/>
</dbReference>